<evidence type="ECO:0000256" key="1">
    <source>
        <dbReference type="SAM" id="MobiDB-lite"/>
    </source>
</evidence>
<organism evidence="2 3">
    <name type="scientific">Pleurodeles waltl</name>
    <name type="common">Iberian ribbed newt</name>
    <dbReference type="NCBI Taxonomy" id="8319"/>
    <lineage>
        <taxon>Eukaryota</taxon>
        <taxon>Metazoa</taxon>
        <taxon>Chordata</taxon>
        <taxon>Craniata</taxon>
        <taxon>Vertebrata</taxon>
        <taxon>Euteleostomi</taxon>
        <taxon>Amphibia</taxon>
        <taxon>Batrachia</taxon>
        <taxon>Caudata</taxon>
        <taxon>Salamandroidea</taxon>
        <taxon>Salamandridae</taxon>
        <taxon>Pleurodelinae</taxon>
        <taxon>Pleurodeles</taxon>
    </lineage>
</organism>
<name>A0AAV7VS76_PLEWA</name>
<gene>
    <name evidence="2" type="ORF">NDU88_008086</name>
</gene>
<evidence type="ECO:0000313" key="2">
    <source>
        <dbReference type="EMBL" id="KAJ1204307.1"/>
    </source>
</evidence>
<accession>A0AAV7VS76</accession>
<sequence length="103" mass="11843">MRSTHLVLFESEGTRTLSVRCHGDGHKASRRQGKPCTVPQGAHAFSWNDSHSTVTRRPRSGHEEKRSRKWLRCAQDRDPEPKSSREEERSRWLIANPQGKLQG</sequence>
<proteinExistence type="predicted"/>
<keyword evidence="3" id="KW-1185">Reference proteome</keyword>
<feature type="region of interest" description="Disordered" evidence="1">
    <location>
        <begin position="19"/>
        <end position="103"/>
    </location>
</feature>
<evidence type="ECO:0000313" key="3">
    <source>
        <dbReference type="Proteomes" id="UP001066276"/>
    </source>
</evidence>
<comment type="caution">
    <text evidence="2">The sequence shown here is derived from an EMBL/GenBank/DDBJ whole genome shotgun (WGS) entry which is preliminary data.</text>
</comment>
<reference evidence="2" key="1">
    <citation type="journal article" date="2022" name="bioRxiv">
        <title>Sequencing and chromosome-scale assembly of the giantPleurodeles waltlgenome.</title>
        <authorList>
            <person name="Brown T."/>
            <person name="Elewa A."/>
            <person name="Iarovenko S."/>
            <person name="Subramanian E."/>
            <person name="Araus A.J."/>
            <person name="Petzold A."/>
            <person name="Susuki M."/>
            <person name="Suzuki K.-i.T."/>
            <person name="Hayashi T."/>
            <person name="Toyoda A."/>
            <person name="Oliveira C."/>
            <person name="Osipova E."/>
            <person name="Leigh N.D."/>
            <person name="Simon A."/>
            <person name="Yun M.H."/>
        </authorList>
    </citation>
    <scope>NUCLEOTIDE SEQUENCE</scope>
    <source>
        <strain evidence="2">20211129_DDA</strain>
        <tissue evidence="2">Liver</tissue>
    </source>
</reference>
<dbReference type="EMBL" id="JANPWB010000003">
    <property type="protein sequence ID" value="KAJ1204307.1"/>
    <property type="molecule type" value="Genomic_DNA"/>
</dbReference>
<dbReference type="Proteomes" id="UP001066276">
    <property type="component" value="Chromosome 2_1"/>
</dbReference>
<protein>
    <submittedName>
        <fullName evidence="2">Uncharacterized protein</fullName>
    </submittedName>
</protein>
<feature type="compositionally biased region" description="Basic and acidic residues" evidence="1">
    <location>
        <begin position="74"/>
        <end position="91"/>
    </location>
</feature>
<dbReference type="AlphaFoldDB" id="A0AAV7VS76"/>